<evidence type="ECO:0000256" key="1">
    <source>
        <dbReference type="ARBA" id="ARBA00023015"/>
    </source>
</evidence>
<sequence>MSVIVKLNSKYNDLSATEKKIADFIINNTELIKGFTSSELAKQINVGQSTIVKFVKKFGYKGYTDFKMSLIESSMSNYNSSQLIHNDISIESSIDDIYLKLIEENIKSLKATYEFLNEDLLNESIKILNESNKVLVAGIGTSGLVAKDMHYKLLKIGKCSLYSDDMHISYQMPLLMEENDVCVLISYSGKTKEIIKLAEALKENNTKIILITANEKSPLAKISDIVLTVVSDETFFRTSAMSSRITQLSIIDIMFLGLVKENYETSMDNIAQSRNITGWIK</sequence>
<evidence type="ECO:0000259" key="4">
    <source>
        <dbReference type="PROSITE" id="PS51071"/>
    </source>
</evidence>
<dbReference type="EMBL" id="NOJY02000002">
    <property type="protein sequence ID" value="RDY29329.1"/>
    <property type="molecule type" value="Genomic_DNA"/>
</dbReference>
<dbReference type="GO" id="GO:1901135">
    <property type="term" value="P:carbohydrate derivative metabolic process"/>
    <property type="evidence" value="ECO:0007669"/>
    <property type="project" value="InterPro"/>
</dbReference>
<protein>
    <submittedName>
        <fullName evidence="6">MurR/RpiR family transcriptional regulator</fullName>
    </submittedName>
</protein>
<keyword evidence="1" id="KW-0805">Transcription regulation</keyword>
<feature type="domain" description="HTH rpiR-type" evidence="4">
    <location>
        <begin position="1"/>
        <end position="77"/>
    </location>
</feature>
<dbReference type="Proteomes" id="UP000215694">
    <property type="component" value="Unassembled WGS sequence"/>
</dbReference>
<dbReference type="Pfam" id="PF01380">
    <property type="entry name" value="SIS"/>
    <property type="match status" value="1"/>
</dbReference>
<dbReference type="InterPro" id="IPR035472">
    <property type="entry name" value="RpiR-like_SIS"/>
</dbReference>
<comment type="caution">
    <text evidence="6">The sequence shown here is derived from an EMBL/GenBank/DDBJ whole genome shotgun (WGS) entry which is preliminary data.</text>
</comment>
<feature type="domain" description="SIS" evidence="5">
    <location>
        <begin position="124"/>
        <end position="264"/>
    </location>
</feature>
<proteinExistence type="predicted"/>
<dbReference type="OrthoDB" id="3684496at2"/>
<dbReference type="InterPro" id="IPR001347">
    <property type="entry name" value="SIS_dom"/>
</dbReference>
<dbReference type="PROSITE" id="PS51464">
    <property type="entry name" value="SIS"/>
    <property type="match status" value="1"/>
</dbReference>
<dbReference type="PANTHER" id="PTHR30514:SF1">
    <property type="entry name" value="HTH-TYPE TRANSCRIPTIONAL REGULATOR HEXR-RELATED"/>
    <property type="match status" value="1"/>
</dbReference>
<dbReference type="GO" id="GO:0003677">
    <property type="term" value="F:DNA binding"/>
    <property type="evidence" value="ECO:0007669"/>
    <property type="project" value="UniProtKB-KW"/>
</dbReference>
<dbReference type="InterPro" id="IPR000281">
    <property type="entry name" value="HTH_RpiR"/>
</dbReference>
<evidence type="ECO:0000256" key="2">
    <source>
        <dbReference type="ARBA" id="ARBA00023125"/>
    </source>
</evidence>
<dbReference type="GO" id="GO:0003700">
    <property type="term" value="F:DNA-binding transcription factor activity"/>
    <property type="evidence" value="ECO:0007669"/>
    <property type="project" value="InterPro"/>
</dbReference>
<dbReference type="Gene3D" id="3.40.50.10490">
    <property type="entry name" value="Glucose-6-phosphate isomerase like protein, domain 1"/>
    <property type="match status" value="1"/>
</dbReference>
<keyword evidence="7" id="KW-1185">Reference proteome</keyword>
<dbReference type="PANTHER" id="PTHR30514">
    <property type="entry name" value="GLUCOKINASE"/>
    <property type="match status" value="1"/>
</dbReference>
<dbReference type="GO" id="GO:0097367">
    <property type="term" value="F:carbohydrate derivative binding"/>
    <property type="evidence" value="ECO:0007669"/>
    <property type="project" value="InterPro"/>
</dbReference>
<dbReference type="PROSITE" id="PS51071">
    <property type="entry name" value="HTH_RPIR"/>
    <property type="match status" value="1"/>
</dbReference>
<name>A0A371J9A3_9FIRM</name>
<dbReference type="AlphaFoldDB" id="A0A371J9A3"/>
<dbReference type="RefSeq" id="WP_094368007.1">
    <property type="nucleotide sequence ID" value="NZ_NOJY02000002.1"/>
</dbReference>
<dbReference type="Gene3D" id="1.10.10.10">
    <property type="entry name" value="Winged helix-like DNA-binding domain superfamily/Winged helix DNA-binding domain"/>
    <property type="match status" value="1"/>
</dbReference>
<reference evidence="6 7" key="1">
    <citation type="journal article" date="2017" name="Genome Announc.">
        <title>Draft Genome Sequence of Romboutsia weinsteinii sp. nov. Strain CCRI-19649(T) Isolated from Surface Water.</title>
        <authorList>
            <person name="Maheux A.F."/>
            <person name="Boudreau D.K."/>
            <person name="Berube E."/>
            <person name="Boissinot M."/>
            <person name="Cantin P."/>
            <person name="Raymond F."/>
            <person name="Corbeil J."/>
            <person name="Omar R.F."/>
            <person name="Bergeron M.G."/>
        </authorList>
    </citation>
    <scope>NUCLEOTIDE SEQUENCE [LARGE SCALE GENOMIC DNA]</scope>
    <source>
        <strain evidence="6 7">CCRI-19649</strain>
    </source>
</reference>
<dbReference type="SUPFAM" id="SSF53697">
    <property type="entry name" value="SIS domain"/>
    <property type="match status" value="1"/>
</dbReference>
<dbReference type="Pfam" id="PF01418">
    <property type="entry name" value="HTH_6"/>
    <property type="match status" value="1"/>
</dbReference>
<keyword evidence="3" id="KW-0804">Transcription</keyword>
<dbReference type="InterPro" id="IPR036388">
    <property type="entry name" value="WH-like_DNA-bd_sf"/>
</dbReference>
<dbReference type="SUPFAM" id="SSF46689">
    <property type="entry name" value="Homeodomain-like"/>
    <property type="match status" value="1"/>
</dbReference>
<evidence type="ECO:0000256" key="3">
    <source>
        <dbReference type="ARBA" id="ARBA00023163"/>
    </source>
</evidence>
<dbReference type="InterPro" id="IPR047640">
    <property type="entry name" value="RpiR-like"/>
</dbReference>
<evidence type="ECO:0000313" key="6">
    <source>
        <dbReference type="EMBL" id="RDY29329.1"/>
    </source>
</evidence>
<keyword evidence="2" id="KW-0238">DNA-binding</keyword>
<dbReference type="CDD" id="cd05013">
    <property type="entry name" value="SIS_RpiR"/>
    <property type="match status" value="1"/>
</dbReference>
<evidence type="ECO:0000313" key="7">
    <source>
        <dbReference type="Proteomes" id="UP000215694"/>
    </source>
</evidence>
<gene>
    <name evidence="6" type="ORF">CHL78_001110</name>
</gene>
<evidence type="ECO:0000259" key="5">
    <source>
        <dbReference type="PROSITE" id="PS51464"/>
    </source>
</evidence>
<dbReference type="InterPro" id="IPR046348">
    <property type="entry name" value="SIS_dom_sf"/>
</dbReference>
<dbReference type="InterPro" id="IPR009057">
    <property type="entry name" value="Homeodomain-like_sf"/>
</dbReference>
<accession>A0A371J9A3</accession>
<organism evidence="6 7">
    <name type="scientific">Romboutsia weinsteinii</name>
    <dbReference type="NCBI Taxonomy" id="2020949"/>
    <lineage>
        <taxon>Bacteria</taxon>
        <taxon>Bacillati</taxon>
        <taxon>Bacillota</taxon>
        <taxon>Clostridia</taxon>
        <taxon>Peptostreptococcales</taxon>
        <taxon>Peptostreptococcaceae</taxon>
        <taxon>Romboutsia</taxon>
    </lineage>
</organism>